<keyword evidence="1" id="KW-0472">Membrane</keyword>
<feature type="transmembrane region" description="Helical" evidence="1">
    <location>
        <begin position="317"/>
        <end position="336"/>
    </location>
</feature>
<feature type="transmembrane region" description="Helical" evidence="1">
    <location>
        <begin position="278"/>
        <end position="296"/>
    </location>
</feature>
<accession>A0A7S4Q010</accession>
<name>A0A7S4Q010_9DINO</name>
<evidence type="ECO:0000256" key="1">
    <source>
        <dbReference type="SAM" id="Phobius"/>
    </source>
</evidence>
<feature type="transmembrane region" description="Helical" evidence="1">
    <location>
        <begin position="187"/>
        <end position="209"/>
    </location>
</feature>
<feature type="transmembrane region" description="Helical" evidence="1">
    <location>
        <begin position="161"/>
        <end position="180"/>
    </location>
</feature>
<organism evidence="2">
    <name type="scientific">Alexandrium monilatum</name>
    <dbReference type="NCBI Taxonomy" id="311494"/>
    <lineage>
        <taxon>Eukaryota</taxon>
        <taxon>Sar</taxon>
        <taxon>Alveolata</taxon>
        <taxon>Dinophyceae</taxon>
        <taxon>Gonyaulacales</taxon>
        <taxon>Pyrocystaceae</taxon>
        <taxon>Alexandrium</taxon>
    </lineage>
</organism>
<evidence type="ECO:0000313" key="2">
    <source>
        <dbReference type="EMBL" id="CAE4567871.1"/>
    </source>
</evidence>
<keyword evidence="1" id="KW-1133">Transmembrane helix</keyword>
<gene>
    <name evidence="2" type="ORF">AMON00008_LOCUS7490</name>
</gene>
<reference evidence="2" key="1">
    <citation type="submission" date="2021-01" db="EMBL/GenBank/DDBJ databases">
        <authorList>
            <person name="Corre E."/>
            <person name="Pelletier E."/>
            <person name="Niang G."/>
            <person name="Scheremetjew M."/>
            <person name="Finn R."/>
            <person name="Kale V."/>
            <person name="Holt S."/>
            <person name="Cochrane G."/>
            <person name="Meng A."/>
            <person name="Brown T."/>
            <person name="Cohen L."/>
        </authorList>
    </citation>
    <scope>NUCLEOTIDE SEQUENCE</scope>
    <source>
        <strain evidence="2">CCMP3105</strain>
    </source>
</reference>
<feature type="transmembrane region" description="Helical" evidence="1">
    <location>
        <begin position="215"/>
        <end position="237"/>
    </location>
</feature>
<sequence length="357" mass="37928">MLPLGAARLGAVAEGPVAPGTSVPEALEGAPAALEGPQPVAAAGASPPAAVNAIALQGGSSADVEAGAVQEVPSTSQSSLATSTASGSGLAAVVRREVTSRSLWRWPSQPGKLPSYVEGNFRVKTFGLLTIQFVVVLVTMVLVEVYLPLHTVFRNTQQCHAISVAVGIATLIVLTILYCLKDRYPVNYVLLMVVTLLVGFYWGMGYMIFSSRLHFQLVGIMGIGALVATCLSAYLSYLSKMDGWCVVLTSVYVGWAAGCIVDMTIVRHFPGFEGHWEFVAALVAFFLFSVLILDVGNKLAFGNPDDFMRVIISMDSALLVVVSIPISIISACLLHTDNYPEILGGAARRGEQRERHA</sequence>
<protein>
    <submittedName>
        <fullName evidence="2">Uncharacterized protein</fullName>
    </submittedName>
</protein>
<dbReference type="AlphaFoldDB" id="A0A7S4Q010"/>
<feature type="transmembrane region" description="Helical" evidence="1">
    <location>
        <begin position="244"/>
        <end position="266"/>
    </location>
</feature>
<keyword evidence="1" id="KW-0812">Transmembrane</keyword>
<feature type="transmembrane region" description="Helical" evidence="1">
    <location>
        <begin position="126"/>
        <end position="149"/>
    </location>
</feature>
<proteinExistence type="predicted"/>
<dbReference type="EMBL" id="HBNR01011607">
    <property type="protein sequence ID" value="CAE4567871.1"/>
    <property type="molecule type" value="Transcribed_RNA"/>
</dbReference>